<dbReference type="OrthoDB" id="3940905at2759"/>
<reference evidence="2 3" key="1">
    <citation type="submission" date="2016-10" db="EMBL/GenBank/DDBJ databases">
        <title>Proteomics and genomics reveal pathogen-plant mechanisms compatible with a hemibiotrophic lifestyle of Diplodia corticola.</title>
        <authorList>
            <person name="Fernandes I."/>
            <person name="De Jonge R."/>
            <person name="Van De Peer Y."/>
            <person name="Devreese B."/>
            <person name="Alves A."/>
            <person name="Esteves A.C."/>
        </authorList>
    </citation>
    <scope>NUCLEOTIDE SEQUENCE [LARGE SCALE GENOMIC DNA]</scope>
    <source>
        <strain evidence="2 3">CBS 112549</strain>
    </source>
</reference>
<evidence type="ECO:0000313" key="2">
    <source>
        <dbReference type="EMBL" id="OJD36433.1"/>
    </source>
</evidence>
<dbReference type="EMBL" id="MNUE01000011">
    <property type="protein sequence ID" value="OJD36433.1"/>
    <property type="molecule type" value="Genomic_DNA"/>
</dbReference>
<dbReference type="RefSeq" id="XP_020132693.1">
    <property type="nucleotide sequence ID" value="XM_020270416.1"/>
</dbReference>
<evidence type="ECO:0000313" key="3">
    <source>
        <dbReference type="Proteomes" id="UP000183809"/>
    </source>
</evidence>
<dbReference type="GeneID" id="31010675"/>
<dbReference type="Proteomes" id="UP000183809">
    <property type="component" value="Unassembled WGS sequence"/>
</dbReference>
<gene>
    <name evidence="2" type="ORF">BKCO1_1100059</name>
</gene>
<sequence length="610" mass="64709">MASTTANAGIACRDMETLISCMREMPQADGGASLASSPHVLRRLTSRRYIHVYTVRLTTDELLHLGALIHSVYQRVPGGSRGPGAIIVVDNALDAFEKVSALAAHITNERAADTIYTDDFTSCFSRVAVVRGPTPPHLCENVASYNASIKSSATAVRKIFLRFRQLFRTGRAIWHSHEDPSLLVDIIKTSANGSPPIDAISVFNAILFTGSTSASSSNQGTITCADPRSGHNGLPNIWPHFLMAVHGANNERGIPVTFYSSCSMRVKLHAYTINDVTGIQDLFPALLPESTWKPILGHAMDKLLLAVFRLLAGGDLSRATPTRTGAAVVRGVRRRLASAQLADQPWTKLCVDPRSYTQAAIMATVRGALPPGHPNNSQTTTTTNPLPILAAIESTIRNPTPRDPATALARLALNPYIDDPASTLPSLWAVRAALRFRGTDANNLSSTIALRVASSGATHIITTPPPPSNNNNSATTTNPSHPRTIQLAIGQRWASYIHALHHRATTSSSSSSSSPHGYGVSAATARTWMAAVPGVIAGAVEEWGAGVVERMRQQGVEGVSDDEAGRARIRAEAAAAAMLERGVRSVGVAARETEFTGVCEGVLGGTGGSG</sequence>
<evidence type="ECO:0000256" key="1">
    <source>
        <dbReference type="SAM" id="MobiDB-lite"/>
    </source>
</evidence>
<protein>
    <submittedName>
        <fullName evidence="2">Uncharacterized protein</fullName>
    </submittedName>
</protein>
<dbReference type="AlphaFoldDB" id="A0A1J9R7D5"/>
<dbReference type="STRING" id="236234.A0A1J9R7D5"/>
<proteinExistence type="predicted"/>
<feature type="compositionally biased region" description="Low complexity" evidence="1">
    <location>
        <begin position="469"/>
        <end position="481"/>
    </location>
</feature>
<keyword evidence="3" id="KW-1185">Reference proteome</keyword>
<feature type="region of interest" description="Disordered" evidence="1">
    <location>
        <begin position="461"/>
        <end position="481"/>
    </location>
</feature>
<organism evidence="2 3">
    <name type="scientific">Diplodia corticola</name>
    <dbReference type="NCBI Taxonomy" id="236234"/>
    <lineage>
        <taxon>Eukaryota</taxon>
        <taxon>Fungi</taxon>
        <taxon>Dikarya</taxon>
        <taxon>Ascomycota</taxon>
        <taxon>Pezizomycotina</taxon>
        <taxon>Dothideomycetes</taxon>
        <taxon>Dothideomycetes incertae sedis</taxon>
        <taxon>Botryosphaeriales</taxon>
        <taxon>Botryosphaeriaceae</taxon>
        <taxon>Diplodia</taxon>
    </lineage>
</organism>
<comment type="caution">
    <text evidence="2">The sequence shown here is derived from an EMBL/GenBank/DDBJ whole genome shotgun (WGS) entry which is preliminary data.</text>
</comment>
<name>A0A1J9R7D5_9PEZI</name>
<accession>A0A1J9R7D5</accession>